<dbReference type="GO" id="GO:0005778">
    <property type="term" value="C:peroxisomal membrane"/>
    <property type="evidence" value="ECO:0007669"/>
    <property type="project" value="UniProtKB-SubCell"/>
</dbReference>
<reference evidence="5 6" key="1">
    <citation type="submission" date="2020-08" db="EMBL/GenBank/DDBJ databases">
        <authorList>
            <person name="Hejnol A."/>
        </authorList>
    </citation>
    <scope>NUCLEOTIDE SEQUENCE [LARGE SCALE GENOMIC DNA]</scope>
</reference>
<protein>
    <submittedName>
        <fullName evidence="5">DgyrCDS10524</fullName>
    </submittedName>
</protein>
<organism evidence="5 6">
    <name type="scientific">Dimorphilus gyrociliatus</name>
    <dbReference type="NCBI Taxonomy" id="2664684"/>
    <lineage>
        <taxon>Eukaryota</taxon>
        <taxon>Metazoa</taxon>
        <taxon>Spiralia</taxon>
        <taxon>Lophotrochozoa</taxon>
        <taxon>Annelida</taxon>
        <taxon>Polychaeta</taxon>
        <taxon>Polychaeta incertae sedis</taxon>
        <taxon>Dinophilidae</taxon>
        <taxon>Dimorphilus</taxon>
    </lineage>
</organism>
<evidence type="ECO:0000256" key="1">
    <source>
        <dbReference type="ARBA" id="ARBA00023136"/>
    </source>
</evidence>
<dbReference type="Proteomes" id="UP000549394">
    <property type="component" value="Unassembled WGS sequence"/>
</dbReference>
<keyword evidence="1 4" id="KW-0472">Membrane</keyword>
<dbReference type="PROSITE" id="PS51257">
    <property type="entry name" value="PROKAR_LIPOPROTEIN"/>
    <property type="match status" value="1"/>
</dbReference>
<keyword evidence="4" id="KW-0812">Transmembrane</keyword>
<comment type="caution">
    <text evidence="5">The sequence shown here is derived from an EMBL/GenBank/DDBJ whole genome shotgun (WGS) entry which is preliminary data.</text>
</comment>
<dbReference type="AlphaFoldDB" id="A0A7I8W0L6"/>
<keyword evidence="2" id="KW-0576">Peroxisome</keyword>
<dbReference type="InterPro" id="IPR026510">
    <property type="entry name" value="PEX11C_met"/>
</dbReference>
<feature type="transmembrane region" description="Helical" evidence="4">
    <location>
        <begin position="206"/>
        <end position="225"/>
    </location>
</feature>
<comment type="subcellular location">
    <subcellularLocation>
        <location evidence="3">Peroxisome membrane</location>
    </subcellularLocation>
</comment>
<keyword evidence="6" id="KW-1185">Reference proteome</keyword>
<gene>
    <name evidence="5" type="ORF">DGYR_LOCUS9926</name>
</gene>
<dbReference type="OrthoDB" id="10005898at2759"/>
<accession>A0A7I8W0L6</accession>
<dbReference type="PANTHER" id="PTHR20990:SF1">
    <property type="entry name" value="PEROXISOMAL MEMBRANE PROTEIN 11C"/>
    <property type="match status" value="1"/>
</dbReference>
<evidence type="ECO:0000313" key="6">
    <source>
        <dbReference type="Proteomes" id="UP000549394"/>
    </source>
</evidence>
<dbReference type="PANTHER" id="PTHR20990">
    <property type="entry name" value="PEROXISOMAL BIOGENESIS FACTOR 11"/>
    <property type="match status" value="1"/>
</dbReference>
<proteinExistence type="predicted"/>
<dbReference type="Pfam" id="PF05648">
    <property type="entry name" value="PEX11"/>
    <property type="match status" value="1"/>
</dbReference>
<keyword evidence="4" id="KW-1133">Transmembrane helix</keyword>
<dbReference type="InterPro" id="IPR008733">
    <property type="entry name" value="PEX11"/>
</dbReference>
<dbReference type="GO" id="GO:0016559">
    <property type="term" value="P:peroxisome fission"/>
    <property type="evidence" value="ECO:0007669"/>
    <property type="project" value="InterPro"/>
</dbReference>
<evidence type="ECO:0000256" key="3">
    <source>
        <dbReference type="ARBA" id="ARBA00046271"/>
    </source>
</evidence>
<evidence type="ECO:0000256" key="4">
    <source>
        <dbReference type="SAM" id="Phobius"/>
    </source>
</evidence>
<name>A0A7I8W0L6_9ANNE</name>
<evidence type="ECO:0000313" key="5">
    <source>
        <dbReference type="EMBL" id="CAD5122072.1"/>
    </source>
</evidence>
<dbReference type="EMBL" id="CAJFCJ010000016">
    <property type="protein sequence ID" value="CAD5122072.1"/>
    <property type="molecule type" value="Genomic_DNA"/>
</dbReference>
<evidence type="ECO:0000256" key="2">
    <source>
        <dbReference type="ARBA" id="ARBA00023140"/>
    </source>
</evidence>
<sequence length="238" mass="26311">MESIAKFIIAPGGIEKTARLLSFGCLGLAGSCKPGSLSQQKFGIFAKQLSSARCTFRLFLDLPVLLKTLRYGLGKHEKDPIIRMLDLIANLADQLFFPLEHIAWASDCGLIKIPSAKFWATSIGCWAVSLLSGILKCFRQISKLTLSERALHQQFKLTGNDISDQLNEIRFNKNLSLITIAKNLADLINAIHWLPANPYLWSGKLPMKYVGIFGVISTVLGILLAKYQAQPPKPKKAD</sequence>